<comment type="caution">
    <text evidence="2">The sequence shown here is derived from an EMBL/GenBank/DDBJ whole genome shotgun (WGS) entry which is preliminary data.</text>
</comment>
<proteinExistence type="predicted"/>
<dbReference type="SUPFAM" id="SSF56112">
    <property type="entry name" value="Protein kinase-like (PK-like)"/>
    <property type="match status" value="1"/>
</dbReference>
<sequence length="783" mass="88639">MPSEVQLNGGSNGLSVESLNLGGNGTQPGGLVTPEMVEQLRPQHYTHPPATNNGHVDSLEVFIKDTNRALSGALSRDGTIYSKVSVLLLRWEDDVFIDPGCNNGVQEAYGFDTELYLIPSHDSQRSLQREIFHFQEIHASRDELLVVYYGGHGKLNKMDQSIWSHGKNGAYVDWFSIQHLLEYAVPDVLILLDCCFAASADQRSVDGTVEVLAACGHETGTVGISDWSFTNRLTEILRDMKDHCFTVAQLHSKLVNYRAVKGPKRLLHTPHHGIMSNKDKASIRISALKRKSAINALDDMDLTLSEGPETLLVTLSETMQMGILSSFELILRNMLDLFRRIPYNPSNSSGAPDKIDDSRPGVNATKNPLDLEMAPSITVQFVVKHLCYFNECLEMYSTLLERNSLYYGLRTLCVREKVSRLPKIGDAAALLGHKDIQQWVKARFLIERKRDEENESAGVFRIDQRDMTYDRRRRDGGQLRSLETYKGQKVLVDWYYSAKLKMKQTSKRDTTAFLSHDLGPLNLCILRCVGYIESTRDEIGYAFVLPSGVTQIELVHWLRKAGSIQSYSPDLDGRFKLANAIARTVFGMHTLNWFHENISPRNIVICSQVKQAGTVLYYPYLLGFGIHRHDVASNYEVPWEQRAADEDFEYYRHSELRESFKLNEPGQWPFKPSYDMYSLGVVLLEIGIWQTLREKSKGPSYNYHGLTIAPLARRNPHQMLTEEALKDLRAQTGHLYTNAVIACLDGSFDEIWATGLDADPQQLRDHLRVFQENIINPLVACST</sequence>
<evidence type="ECO:0000313" key="3">
    <source>
        <dbReference type="Proteomes" id="UP001161017"/>
    </source>
</evidence>
<protein>
    <recommendedName>
        <fullName evidence="4">Protein kinase domain-containing protein</fullName>
    </recommendedName>
</protein>
<dbReference type="PANTHER" id="PTHR37542:SF3">
    <property type="entry name" value="PRION-INHIBITION AND PROPAGATION HELO DOMAIN-CONTAINING PROTEIN"/>
    <property type="match status" value="1"/>
</dbReference>
<dbReference type="InterPro" id="IPR011009">
    <property type="entry name" value="Kinase-like_dom_sf"/>
</dbReference>
<keyword evidence="3" id="KW-1185">Reference proteome</keyword>
<evidence type="ECO:0008006" key="4">
    <source>
        <dbReference type="Google" id="ProtNLM"/>
    </source>
</evidence>
<dbReference type="PANTHER" id="PTHR37542">
    <property type="entry name" value="HELO DOMAIN-CONTAINING PROTEIN-RELATED"/>
    <property type="match status" value="1"/>
</dbReference>
<evidence type="ECO:0000256" key="1">
    <source>
        <dbReference type="SAM" id="MobiDB-lite"/>
    </source>
</evidence>
<dbReference type="EMBL" id="JAPUFD010000001">
    <property type="protein sequence ID" value="MDI1485005.1"/>
    <property type="molecule type" value="Genomic_DNA"/>
</dbReference>
<feature type="region of interest" description="Disordered" evidence="1">
    <location>
        <begin position="348"/>
        <end position="367"/>
    </location>
</feature>
<dbReference type="Gene3D" id="1.10.510.10">
    <property type="entry name" value="Transferase(Phosphotransferase) domain 1"/>
    <property type="match status" value="1"/>
</dbReference>
<reference evidence="2" key="1">
    <citation type="journal article" date="2023" name="Genome Biol. Evol.">
        <title>First Whole Genome Sequence and Flow Cytometry Genome Size Data for the Lichen-Forming Fungus Ramalina farinacea (Ascomycota).</title>
        <authorList>
            <person name="Llewellyn T."/>
            <person name="Mian S."/>
            <person name="Hill R."/>
            <person name="Leitch I.J."/>
            <person name="Gaya E."/>
        </authorList>
    </citation>
    <scope>NUCLEOTIDE SEQUENCE</scope>
    <source>
        <strain evidence="2">LIQ254RAFAR</strain>
    </source>
</reference>
<organism evidence="2 3">
    <name type="scientific">Ramalina farinacea</name>
    <dbReference type="NCBI Taxonomy" id="258253"/>
    <lineage>
        <taxon>Eukaryota</taxon>
        <taxon>Fungi</taxon>
        <taxon>Dikarya</taxon>
        <taxon>Ascomycota</taxon>
        <taxon>Pezizomycotina</taxon>
        <taxon>Lecanoromycetes</taxon>
        <taxon>OSLEUM clade</taxon>
        <taxon>Lecanoromycetidae</taxon>
        <taxon>Lecanorales</taxon>
        <taxon>Lecanorineae</taxon>
        <taxon>Ramalinaceae</taxon>
        <taxon>Ramalina</taxon>
    </lineage>
</organism>
<dbReference type="AlphaFoldDB" id="A0AA43QEA0"/>
<dbReference type="Proteomes" id="UP001161017">
    <property type="component" value="Unassembled WGS sequence"/>
</dbReference>
<name>A0AA43QEA0_9LECA</name>
<gene>
    <name evidence="2" type="ORF">OHK93_000139</name>
</gene>
<evidence type="ECO:0000313" key="2">
    <source>
        <dbReference type="EMBL" id="MDI1485005.1"/>
    </source>
</evidence>
<accession>A0AA43QEA0</accession>